<evidence type="ECO:0000313" key="2">
    <source>
        <dbReference type="EMBL" id="RND84117.1"/>
    </source>
</evidence>
<protein>
    <submittedName>
        <fullName evidence="2">Uncharacterized protein</fullName>
    </submittedName>
</protein>
<dbReference type="AlphaFoldDB" id="A0A422M892"/>
<feature type="region of interest" description="Disordered" evidence="1">
    <location>
        <begin position="28"/>
        <end position="52"/>
    </location>
</feature>
<sequence length="52" mass="6252">MQNKKLKQQLANFVSTGFKNTLANQTKIRKEQTQMQKDFKKQKENISKYFKN</sequence>
<dbReference type="RefSeq" id="WP_154104185.1">
    <property type="nucleotide sequence ID" value="NZ_CAJHQN010000045.1"/>
</dbReference>
<proteinExistence type="predicted"/>
<evidence type="ECO:0000313" key="3">
    <source>
        <dbReference type="Proteomes" id="UP000284716"/>
    </source>
</evidence>
<dbReference type="Proteomes" id="UP000284716">
    <property type="component" value="Unassembled WGS sequence"/>
</dbReference>
<comment type="caution">
    <text evidence="2">The sequence shown here is derived from an EMBL/GenBank/DDBJ whole genome shotgun (WGS) entry which is preliminary data.</text>
</comment>
<organism evidence="2 3">
    <name type="scientific">Lacticaseibacillus paracasei</name>
    <name type="common">Lactobacillus paracasei</name>
    <dbReference type="NCBI Taxonomy" id="1597"/>
    <lineage>
        <taxon>Bacteria</taxon>
        <taxon>Bacillati</taxon>
        <taxon>Bacillota</taxon>
        <taxon>Bacilli</taxon>
        <taxon>Lactobacillales</taxon>
        <taxon>Lactobacillaceae</taxon>
        <taxon>Lacticaseibacillus</taxon>
    </lineage>
</organism>
<dbReference type="EMBL" id="LKFS01000022">
    <property type="protein sequence ID" value="RND84117.1"/>
    <property type="molecule type" value="Genomic_DNA"/>
</dbReference>
<reference evidence="2 3" key="1">
    <citation type="journal article" date="2018" name="Front. Microbiol.">
        <title>Conversion of Methionine to Cysteine in Lactobacillus paracasei Depends on the Highly Mobile cysK-ctl-cysE Gene Cluster.</title>
        <authorList>
            <person name="Wuthrich D."/>
            <person name="Irmler S."/>
            <person name="Berthoud H."/>
            <person name="Guggenbuhl B."/>
            <person name="Eugster E."/>
            <person name="Bruggmann R."/>
        </authorList>
    </citation>
    <scope>NUCLEOTIDE SEQUENCE [LARGE SCALE GENOMIC DNA]</scope>
    <source>
        <strain evidence="2 3">FAM18157</strain>
    </source>
</reference>
<gene>
    <name evidence="2" type="ORF">FAM18157_00333</name>
</gene>
<name>A0A422M892_LACPA</name>
<evidence type="ECO:0000256" key="1">
    <source>
        <dbReference type="SAM" id="MobiDB-lite"/>
    </source>
</evidence>
<feature type="compositionally biased region" description="Basic and acidic residues" evidence="1">
    <location>
        <begin position="28"/>
        <end position="46"/>
    </location>
</feature>
<accession>A0A422M892</accession>